<feature type="region of interest" description="Disordered" evidence="1">
    <location>
        <begin position="315"/>
        <end position="335"/>
    </location>
</feature>
<reference evidence="2" key="1">
    <citation type="submission" date="2020-04" db="EMBL/GenBank/DDBJ databases">
        <authorList>
            <person name="Alioto T."/>
            <person name="Alioto T."/>
            <person name="Gomez Garrido J."/>
        </authorList>
    </citation>
    <scope>NUCLEOTIDE SEQUENCE</scope>
    <source>
        <strain evidence="2">A484AB</strain>
    </source>
</reference>
<dbReference type="GO" id="GO:0005576">
    <property type="term" value="C:extracellular region"/>
    <property type="evidence" value="ECO:0007669"/>
    <property type="project" value="InterPro"/>
</dbReference>
<feature type="compositionally biased region" description="Acidic residues" evidence="1">
    <location>
        <begin position="42"/>
        <end position="54"/>
    </location>
</feature>
<keyword evidence="3" id="KW-1185">Reference proteome</keyword>
<proteinExistence type="predicted"/>
<accession>A0A6S7IUL4</accession>
<feature type="compositionally biased region" description="Low complexity" evidence="1">
    <location>
        <begin position="504"/>
        <end position="520"/>
    </location>
</feature>
<dbReference type="InterPro" id="IPR014044">
    <property type="entry name" value="CAP_dom"/>
</dbReference>
<protein>
    <submittedName>
        <fullName evidence="2">Golgi-associated plant pathogenesis-related 1</fullName>
    </submittedName>
</protein>
<dbReference type="AlphaFoldDB" id="A0A6S7IUL4"/>
<dbReference type="SMART" id="SM00198">
    <property type="entry name" value="SCP"/>
    <property type="match status" value="1"/>
</dbReference>
<feature type="region of interest" description="Disordered" evidence="1">
    <location>
        <begin position="362"/>
        <end position="383"/>
    </location>
</feature>
<gene>
    <name evidence="2" type="ORF">PACLA_8A029579</name>
</gene>
<feature type="region of interest" description="Disordered" evidence="1">
    <location>
        <begin position="435"/>
        <end position="584"/>
    </location>
</feature>
<evidence type="ECO:0000313" key="2">
    <source>
        <dbReference type="EMBL" id="CAB4020750.1"/>
    </source>
</evidence>
<name>A0A6S7IUL4_PARCT</name>
<dbReference type="SUPFAM" id="SSF55797">
    <property type="entry name" value="PR-1-like"/>
    <property type="match status" value="1"/>
</dbReference>
<dbReference type="InterPro" id="IPR001283">
    <property type="entry name" value="CRISP-related"/>
</dbReference>
<dbReference type="InterPro" id="IPR018244">
    <property type="entry name" value="Allrgn_V5/Tpx1_CS"/>
</dbReference>
<feature type="compositionally biased region" description="Polar residues" evidence="1">
    <location>
        <begin position="521"/>
        <end position="535"/>
    </location>
</feature>
<feature type="region of interest" description="Disordered" evidence="1">
    <location>
        <begin position="181"/>
        <end position="205"/>
    </location>
</feature>
<dbReference type="Gene3D" id="3.40.33.10">
    <property type="entry name" value="CAP"/>
    <property type="match status" value="2"/>
</dbReference>
<sequence>MSAKPVADKDQMPHDNVLSKFSLLNEETGSNKHTSSFKNNDDDYEGNEMNEDDEMNKKSKDIDEVMGKTAKRDGQGSTSRTKTSKKNHKEKYNDVHTPSNARKNHKEKYDVQIPDAILGYKRNGIELGLSDDATPQDQFQEEALMKHNKYRKLHDAQTLQLNKAMSESATGYAKSLLLQGSMDHSSQAERPDQDSKSNPGKVTGHFTQLVWKPTREIGIGYATGVDKHDPAMKCVCVVARYKPAGNILGWFSTSVVRREVNNICNYKKGNVLASEPDEGPLHTTQSDLVNSISERLFSEVFPHQTDTKLYEANDGMSVPGDVADGTEAPQEKQSSLPLYESNGENMGVPTYAANKVATDGTRVPSEQETSITQPATNTNLYDSNGENIGVPAAYAANDVPSEQETSRTQPATNTNLYASNGENMGVPAYAANEMATDGTGVPSEQESNITPPATNTMLHESNGENMGVPSDDSGAPLKQESGADPTRMVSETSTADMSPAPSDTSSSTVPSEQESSSTPPGMNSETNSPDTTSVDDATPVKAPSATGTPITSTAPSQPPSNVVAPVASGKAPTTGPVTAHEECK</sequence>
<feature type="compositionally biased region" description="Polar residues" evidence="1">
    <location>
        <begin position="545"/>
        <end position="555"/>
    </location>
</feature>
<dbReference type="OrthoDB" id="337038at2759"/>
<feature type="compositionally biased region" description="Basic and acidic residues" evidence="1">
    <location>
        <begin position="55"/>
        <end position="74"/>
    </location>
</feature>
<feature type="compositionally biased region" description="Polar residues" evidence="1">
    <location>
        <begin position="25"/>
        <end position="38"/>
    </location>
</feature>
<evidence type="ECO:0000256" key="1">
    <source>
        <dbReference type="SAM" id="MobiDB-lite"/>
    </source>
</evidence>
<feature type="compositionally biased region" description="Polar residues" evidence="1">
    <location>
        <begin position="364"/>
        <end position="383"/>
    </location>
</feature>
<dbReference type="InterPro" id="IPR035940">
    <property type="entry name" value="CAP_sf"/>
</dbReference>
<dbReference type="EMBL" id="CACRXK020011107">
    <property type="protein sequence ID" value="CAB4020750.1"/>
    <property type="molecule type" value="Genomic_DNA"/>
</dbReference>
<comment type="caution">
    <text evidence="2">The sequence shown here is derived from an EMBL/GenBank/DDBJ whole genome shotgun (WGS) entry which is preliminary data.</text>
</comment>
<dbReference type="Proteomes" id="UP001152795">
    <property type="component" value="Unassembled WGS sequence"/>
</dbReference>
<feature type="region of interest" description="Disordered" evidence="1">
    <location>
        <begin position="1"/>
        <end position="108"/>
    </location>
</feature>
<organism evidence="2 3">
    <name type="scientific">Paramuricea clavata</name>
    <name type="common">Red gorgonian</name>
    <name type="synonym">Violescent sea-whip</name>
    <dbReference type="NCBI Taxonomy" id="317549"/>
    <lineage>
        <taxon>Eukaryota</taxon>
        <taxon>Metazoa</taxon>
        <taxon>Cnidaria</taxon>
        <taxon>Anthozoa</taxon>
        <taxon>Octocorallia</taxon>
        <taxon>Malacalcyonacea</taxon>
        <taxon>Plexauridae</taxon>
        <taxon>Paramuricea</taxon>
    </lineage>
</organism>
<feature type="region of interest" description="Disordered" evidence="1">
    <location>
        <begin position="400"/>
        <end position="420"/>
    </location>
</feature>
<feature type="compositionally biased region" description="Basic and acidic residues" evidence="1">
    <location>
        <begin position="186"/>
        <end position="195"/>
    </location>
</feature>
<evidence type="ECO:0000313" key="3">
    <source>
        <dbReference type="Proteomes" id="UP001152795"/>
    </source>
</evidence>
<feature type="compositionally biased region" description="Basic and acidic residues" evidence="1">
    <location>
        <begin position="1"/>
        <end position="13"/>
    </location>
</feature>
<dbReference type="PROSITE" id="PS01009">
    <property type="entry name" value="CRISP_1"/>
    <property type="match status" value="1"/>
</dbReference>
<feature type="compositionally biased region" description="Polar residues" evidence="1">
    <location>
        <begin position="442"/>
        <end position="459"/>
    </location>
</feature>
<dbReference type="PANTHER" id="PTHR10334">
    <property type="entry name" value="CYSTEINE-RICH SECRETORY PROTEIN-RELATED"/>
    <property type="match status" value="1"/>
</dbReference>